<dbReference type="PROSITE" id="PS01045">
    <property type="entry name" value="SQUALEN_PHYTOEN_SYN_2"/>
    <property type="match status" value="1"/>
</dbReference>
<dbReference type="SUPFAM" id="SSF48576">
    <property type="entry name" value="Terpenoid synthases"/>
    <property type="match status" value="1"/>
</dbReference>
<evidence type="ECO:0000313" key="3">
    <source>
        <dbReference type="EMBL" id="CCV64630.1"/>
    </source>
</evidence>
<dbReference type="Pfam" id="PF00494">
    <property type="entry name" value="SQS_PSY"/>
    <property type="match status" value="1"/>
</dbReference>
<dbReference type="SFLD" id="SFLDG01212">
    <property type="entry name" value="Phytoene_synthase_like"/>
    <property type="match status" value="1"/>
</dbReference>
<dbReference type="CDD" id="cd00683">
    <property type="entry name" value="Trans_IPPS_HH"/>
    <property type="match status" value="1"/>
</dbReference>
<dbReference type="AlphaFoldDB" id="U4KQI3"/>
<dbReference type="EMBL" id="FO681347">
    <property type="protein sequence ID" value="CCV64630.1"/>
    <property type="molecule type" value="Genomic_DNA"/>
</dbReference>
<dbReference type="GO" id="GO:0004311">
    <property type="term" value="F:geranylgeranyl diphosphate synthase activity"/>
    <property type="evidence" value="ECO:0007669"/>
    <property type="project" value="InterPro"/>
</dbReference>
<dbReference type="STRING" id="1318466.BN85410530"/>
<dbReference type="Proteomes" id="UP000032740">
    <property type="component" value="Chromosome"/>
</dbReference>
<dbReference type="GO" id="GO:0016117">
    <property type="term" value="P:carotenoid biosynthetic process"/>
    <property type="evidence" value="ECO:0007669"/>
    <property type="project" value="UniProtKB-ARBA"/>
</dbReference>
<evidence type="ECO:0000256" key="1">
    <source>
        <dbReference type="ARBA" id="ARBA00004829"/>
    </source>
</evidence>
<protein>
    <submittedName>
        <fullName evidence="3">Phytoene synthase (PSY)</fullName>
        <ecNumber evidence="3">2.5.1.32</ecNumber>
    </submittedName>
</protein>
<dbReference type="HOGENOM" id="CLU_037269_1_3_14"/>
<dbReference type="InterPro" id="IPR033904">
    <property type="entry name" value="Trans_IPPS_HH"/>
</dbReference>
<comment type="pathway">
    <text evidence="1">Carotenoid biosynthesis.</text>
</comment>
<reference evidence="3 4" key="1">
    <citation type="journal article" date="2013" name="J. Mol. Microbiol. Biotechnol.">
        <title>Analysis of the Complete Genomes of Acholeplasma brassicae , A. palmae and A. laidlawii and Their Comparison to the Obligate Parasites from ' Candidatus Phytoplasma'.</title>
        <authorList>
            <person name="Kube M."/>
            <person name="Siewert C."/>
            <person name="Migdoll A.M."/>
            <person name="Duduk B."/>
            <person name="Holz S."/>
            <person name="Rabus R."/>
            <person name="Seemuller E."/>
            <person name="Mitrovic J."/>
            <person name="Muller I."/>
            <person name="Buttner C."/>
            <person name="Reinhardt R."/>
        </authorList>
    </citation>
    <scope>NUCLEOTIDE SEQUENCE [LARGE SCALE GENOMIC DNA]</scope>
    <source>
        <strain evidence="3 4">J233</strain>
    </source>
</reference>
<name>U4KQI3_ALTPJ</name>
<dbReference type="PANTHER" id="PTHR31480">
    <property type="entry name" value="BIFUNCTIONAL LYCOPENE CYCLASE/PHYTOENE SYNTHASE"/>
    <property type="match status" value="1"/>
</dbReference>
<evidence type="ECO:0000256" key="2">
    <source>
        <dbReference type="ARBA" id="ARBA00022679"/>
    </source>
</evidence>
<dbReference type="SFLD" id="SFLDS00005">
    <property type="entry name" value="Isoprenoid_Synthase_Type_I"/>
    <property type="match status" value="1"/>
</dbReference>
<dbReference type="InterPro" id="IPR002060">
    <property type="entry name" value="Squ/phyt_synthse"/>
</dbReference>
<accession>U4KQI3</accession>
<dbReference type="Gene3D" id="1.10.600.10">
    <property type="entry name" value="Farnesyl Diphosphate Synthase"/>
    <property type="match status" value="1"/>
</dbReference>
<evidence type="ECO:0000313" key="4">
    <source>
        <dbReference type="Proteomes" id="UP000032740"/>
    </source>
</evidence>
<dbReference type="KEGG" id="apal:BN85410530"/>
<dbReference type="SFLD" id="SFLDG01018">
    <property type="entry name" value="Squalene/Phytoene_Synthase_Lik"/>
    <property type="match status" value="1"/>
</dbReference>
<dbReference type="InterPro" id="IPR008949">
    <property type="entry name" value="Isoprenoid_synthase_dom_sf"/>
</dbReference>
<proteinExistence type="predicted"/>
<keyword evidence="2 3" id="KW-0808">Transferase</keyword>
<dbReference type="EC" id="2.5.1.32" evidence="3"/>
<dbReference type="InterPro" id="IPR019845">
    <property type="entry name" value="Squalene/phytoene_synthase_CS"/>
</dbReference>
<dbReference type="InterPro" id="IPR044843">
    <property type="entry name" value="Trans_IPPS_bact-type"/>
</dbReference>
<keyword evidence="4" id="KW-1185">Reference proteome</keyword>
<sequence>MIQIKNDYLKCQEVIKKHSKTFYKAFSQLQDENKRNAVYGVYAFCRYADDLADKMQSKTQLDQLKSELDAFVKDGKMTNYIFRALKDVSEKYYPKTFDYAPFYDMILGQYMDLEETKYETMEDLFVYCQKVASSVGEMLVYILEPKGDMKKLKQVAYDLGIAMQLTNILRDIGEDFLNNRVYLPETLMKKHGLTHEMLANKTINEQFKNTFDELASIAYAYYDKAYQNFDAFNDESRLILTYALVIYREIIAVCKKEKYDVFSQKCYVSNPRKIALIKEVNAHE</sequence>
<dbReference type="OrthoDB" id="9787280at2"/>
<organism evidence="3 4">
    <name type="scientific">Alteracholeplasma palmae (strain ATCC 49389 / J233)</name>
    <name type="common">Acholeplasma palmae</name>
    <dbReference type="NCBI Taxonomy" id="1318466"/>
    <lineage>
        <taxon>Bacteria</taxon>
        <taxon>Bacillati</taxon>
        <taxon>Mycoplasmatota</taxon>
        <taxon>Mollicutes</taxon>
        <taxon>Acholeplasmatales</taxon>
        <taxon>Acholeplasmataceae</taxon>
        <taxon>Acholeplasma</taxon>
    </lineage>
</organism>
<gene>
    <name evidence="3" type="primary">crtB</name>
    <name evidence="3" type="ORF">BN85410530</name>
</gene>
<dbReference type="GO" id="GO:0051996">
    <property type="term" value="F:squalene synthase [NAD(P)H] activity"/>
    <property type="evidence" value="ECO:0007669"/>
    <property type="project" value="InterPro"/>
</dbReference>
<dbReference type="RefSeq" id="WP_026661103.1">
    <property type="nucleotide sequence ID" value="NC_022538.1"/>
</dbReference>